<proteinExistence type="predicted"/>
<protein>
    <recommendedName>
        <fullName evidence="1">Bacterial toxin 44 domain-containing protein</fullName>
    </recommendedName>
</protein>
<name>A0A3D8I0U9_9HELI</name>
<sequence length="123" mass="13714">GYDIWSNIHYGYIGKAVGFSEIELLSGAGVAQVASNIARIKKDIQETTNNTNGFLNNLSNTWKILSDSNICDSGKYCDDIQDNESIRIGMRMFDNKIPLNALELIHLIINNKILPETKAVIVR</sequence>
<feature type="domain" description="Bacterial toxin 44" evidence="1">
    <location>
        <begin position="2"/>
        <end position="95"/>
    </location>
</feature>
<dbReference type="InterPro" id="IPR028946">
    <property type="entry name" value="Ntox44"/>
</dbReference>
<evidence type="ECO:0000313" key="2">
    <source>
        <dbReference type="EMBL" id="RDU58770.1"/>
    </source>
</evidence>
<organism evidence="2 3">
    <name type="scientific">Helicobacter didelphidarum</name>
    <dbReference type="NCBI Taxonomy" id="2040648"/>
    <lineage>
        <taxon>Bacteria</taxon>
        <taxon>Pseudomonadati</taxon>
        <taxon>Campylobacterota</taxon>
        <taxon>Epsilonproteobacteria</taxon>
        <taxon>Campylobacterales</taxon>
        <taxon>Helicobacteraceae</taxon>
        <taxon>Helicobacter</taxon>
    </lineage>
</organism>
<dbReference type="RefSeq" id="WP_220272103.1">
    <property type="nucleotide sequence ID" value="NZ_NXLQ01000195.1"/>
</dbReference>
<keyword evidence="3" id="KW-1185">Reference proteome</keyword>
<feature type="non-terminal residue" evidence="2">
    <location>
        <position position="1"/>
    </location>
</feature>
<gene>
    <name evidence="2" type="ORF">CQA53_11900</name>
</gene>
<evidence type="ECO:0000313" key="3">
    <source>
        <dbReference type="Proteomes" id="UP000256379"/>
    </source>
</evidence>
<reference evidence="2 3" key="1">
    <citation type="submission" date="2018-04" db="EMBL/GenBank/DDBJ databases">
        <title>Novel Campyloabacter and Helicobacter Species and Strains.</title>
        <authorList>
            <person name="Mannion A.J."/>
            <person name="Shen Z."/>
            <person name="Fox J.G."/>
        </authorList>
    </citation>
    <scope>NUCLEOTIDE SEQUENCE [LARGE SCALE GENOMIC DNA]</scope>
    <source>
        <strain evidence="2 3">MIT 17-337</strain>
    </source>
</reference>
<dbReference type="EMBL" id="NXLQ01000195">
    <property type="protein sequence ID" value="RDU58770.1"/>
    <property type="molecule type" value="Genomic_DNA"/>
</dbReference>
<dbReference type="Proteomes" id="UP000256379">
    <property type="component" value="Unassembled WGS sequence"/>
</dbReference>
<dbReference type="AlphaFoldDB" id="A0A3D8I0U9"/>
<evidence type="ECO:0000259" key="1">
    <source>
        <dbReference type="Pfam" id="PF15607"/>
    </source>
</evidence>
<comment type="caution">
    <text evidence="2">The sequence shown here is derived from an EMBL/GenBank/DDBJ whole genome shotgun (WGS) entry which is preliminary data.</text>
</comment>
<accession>A0A3D8I0U9</accession>
<dbReference type="Pfam" id="PF15607">
    <property type="entry name" value="Ntox44"/>
    <property type="match status" value="1"/>
</dbReference>